<dbReference type="GO" id="GO:0000976">
    <property type="term" value="F:transcription cis-regulatory region binding"/>
    <property type="evidence" value="ECO:0007669"/>
    <property type="project" value="TreeGrafter"/>
</dbReference>
<dbReference type="PANTHER" id="PTHR31845">
    <property type="entry name" value="FINGER DOMAIN PROTEIN, PUTATIVE-RELATED"/>
    <property type="match status" value="1"/>
</dbReference>
<dbReference type="InterPro" id="IPR001138">
    <property type="entry name" value="Zn2Cys6_DnaBD"/>
</dbReference>
<organism evidence="7 8">
    <name type="scientific">Colletotrichum kahawae</name>
    <name type="common">Coffee berry disease fungus</name>
    <dbReference type="NCBI Taxonomy" id="34407"/>
    <lineage>
        <taxon>Eukaryota</taxon>
        <taxon>Fungi</taxon>
        <taxon>Dikarya</taxon>
        <taxon>Ascomycota</taxon>
        <taxon>Pezizomycotina</taxon>
        <taxon>Sordariomycetes</taxon>
        <taxon>Hypocreomycetidae</taxon>
        <taxon>Glomerellales</taxon>
        <taxon>Glomerellaceae</taxon>
        <taxon>Colletotrichum</taxon>
        <taxon>Colletotrichum gloeosporioides species complex</taxon>
    </lineage>
</organism>
<evidence type="ECO:0000259" key="6">
    <source>
        <dbReference type="PROSITE" id="PS50048"/>
    </source>
</evidence>
<accession>A0AAE0DF99</accession>
<evidence type="ECO:0000256" key="4">
    <source>
        <dbReference type="ARBA" id="ARBA00023163"/>
    </source>
</evidence>
<dbReference type="GO" id="GO:0005634">
    <property type="term" value="C:nucleus"/>
    <property type="evidence" value="ECO:0007669"/>
    <property type="project" value="UniProtKB-SubCell"/>
</dbReference>
<name>A0AAE0DF99_COLKA</name>
<sequence>MQSRKRHAQYGTACSECSRTKSRCIAASPGSPCERCQRLGKECVASNNKRKQKSVSSQSSQSSQLEAKIDGLVSLITNNNHAASTGLNTGNISLPVTLSLQVDSDLVSYVKGLCSSINEDDILSNFTQTHHPHLPFLSLPSGRFPSSLCQETPFLWLCLVAVSQTHNLPQEILNDKVRGVVAQRMVLNLERNLELLQGLLVCIAWGNFQVHQRPFLTLFIQLANTIVFDLGLNQPPQTISEAMLRLTIHRPWISATRTVEEQRAVVACYYLSSVVSSYMCRTDRLLWTPYLTTCLNDLSSTGVPGNLTLISMVKTRKLLDKAFYSPPNSQTSASEVPADFIAAVLRTELDKLSAEALGPTKDPLVLCHVTYASFAISEFALFLPSLDPRHLHATYQSLESSFDVFLAFHPNEYPGFTLAELYQLMHATLSTRKLVSQLSTGAYDEQRVGKLASWYQQARHNLKDASMCPGAKADGRAAVLGKLAGMLESFRGGEIEASRHPADDGFDMGVVASDLVPGEEWLEVMDQFGWTF</sequence>
<dbReference type="CDD" id="cd00067">
    <property type="entry name" value="GAL4"/>
    <property type="match status" value="1"/>
</dbReference>
<dbReference type="SUPFAM" id="SSF57701">
    <property type="entry name" value="Zn2/Cys6 DNA-binding domain"/>
    <property type="match status" value="1"/>
</dbReference>
<dbReference type="PANTHER" id="PTHR31845:SF32">
    <property type="entry name" value="MISCELLANEOUS ZN(II)2CYS6 TRANSCRIPTION FACTOR (EUROFUNG)-RELATED"/>
    <property type="match status" value="1"/>
</dbReference>
<gene>
    <name evidence="7" type="ORF">CKAH01_12310</name>
</gene>
<comment type="caution">
    <text evidence="7">The sequence shown here is derived from an EMBL/GenBank/DDBJ whole genome shotgun (WGS) entry which is preliminary data.</text>
</comment>
<keyword evidence="8" id="KW-1185">Reference proteome</keyword>
<dbReference type="InterPro" id="IPR036864">
    <property type="entry name" value="Zn2-C6_fun-type_DNA-bd_sf"/>
</dbReference>
<dbReference type="Pfam" id="PF00172">
    <property type="entry name" value="Zn_clus"/>
    <property type="match status" value="1"/>
</dbReference>
<dbReference type="GO" id="GO:0008270">
    <property type="term" value="F:zinc ion binding"/>
    <property type="evidence" value="ECO:0007669"/>
    <property type="project" value="InterPro"/>
</dbReference>
<comment type="subcellular location">
    <subcellularLocation>
        <location evidence="1">Nucleus</location>
    </subcellularLocation>
</comment>
<keyword evidence="3" id="KW-0238">DNA-binding</keyword>
<feature type="domain" description="Zn(2)-C6 fungal-type" evidence="6">
    <location>
        <begin position="13"/>
        <end position="45"/>
    </location>
</feature>
<protein>
    <recommendedName>
        <fullName evidence="6">Zn(2)-C6 fungal-type domain-containing protein</fullName>
    </recommendedName>
</protein>
<dbReference type="PROSITE" id="PS00463">
    <property type="entry name" value="ZN2_CY6_FUNGAL_1"/>
    <property type="match status" value="1"/>
</dbReference>
<keyword evidence="4" id="KW-0804">Transcription</keyword>
<evidence type="ECO:0000313" key="7">
    <source>
        <dbReference type="EMBL" id="KAK2776660.1"/>
    </source>
</evidence>
<proteinExistence type="predicted"/>
<evidence type="ECO:0000256" key="5">
    <source>
        <dbReference type="ARBA" id="ARBA00023242"/>
    </source>
</evidence>
<reference evidence="7" key="1">
    <citation type="submission" date="2023-02" db="EMBL/GenBank/DDBJ databases">
        <title>Colletotrichum kahawae CIFC_Que2 genome sequencing and assembly.</title>
        <authorList>
            <person name="Baroncelli R."/>
        </authorList>
    </citation>
    <scope>NUCLEOTIDE SEQUENCE</scope>
    <source>
        <strain evidence="7">CIFC_Que2</strain>
    </source>
</reference>
<dbReference type="SMART" id="SM00066">
    <property type="entry name" value="GAL4"/>
    <property type="match status" value="1"/>
</dbReference>
<dbReference type="InterPro" id="IPR051089">
    <property type="entry name" value="prtT"/>
</dbReference>
<evidence type="ECO:0000256" key="2">
    <source>
        <dbReference type="ARBA" id="ARBA00023015"/>
    </source>
</evidence>
<keyword evidence="5" id="KW-0539">Nucleus</keyword>
<evidence type="ECO:0000256" key="3">
    <source>
        <dbReference type="ARBA" id="ARBA00023125"/>
    </source>
</evidence>
<dbReference type="GO" id="GO:0000981">
    <property type="term" value="F:DNA-binding transcription factor activity, RNA polymerase II-specific"/>
    <property type="evidence" value="ECO:0007669"/>
    <property type="project" value="InterPro"/>
</dbReference>
<dbReference type="PROSITE" id="PS50048">
    <property type="entry name" value="ZN2_CY6_FUNGAL_2"/>
    <property type="match status" value="1"/>
</dbReference>
<keyword evidence="2" id="KW-0805">Transcription regulation</keyword>
<dbReference type="Gene3D" id="4.10.240.10">
    <property type="entry name" value="Zn(2)-C6 fungal-type DNA-binding domain"/>
    <property type="match status" value="1"/>
</dbReference>
<evidence type="ECO:0000313" key="8">
    <source>
        <dbReference type="Proteomes" id="UP001281614"/>
    </source>
</evidence>
<dbReference type="Proteomes" id="UP001281614">
    <property type="component" value="Unassembled WGS sequence"/>
</dbReference>
<dbReference type="EMBL" id="VYYT01000025">
    <property type="protein sequence ID" value="KAK2776660.1"/>
    <property type="molecule type" value="Genomic_DNA"/>
</dbReference>
<evidence type="ECO:0000256" key="1">
    <source>
        <dbReference type="ARBA" id="ARBA00004123"/>
    </source>
</evidence>
<dbReference type="AlphaFoldDB" id="A0AAE0DF99"/>